<evidence type="ECO:0000259" key="2">
    <source>
        <dbReference type="Pfam" id="PF01926"/>
    </source>
</evidence>
<name>A0AAI9UDS1_9PEZI</name>
<keyword evidence="4" id="KW-1185">Reference proteome</keyword>
<dbReference type="InterPro" id="IPR006073">
    <property type="entry name" value="GTP-bd"/>
</dbReference>
<organism evidence="3 4">
    <name type="scientific">Colletotrichum melonis</name>
    <dbReference type="NCBI Taxonomy" id="1209925"/>
    <lineage>
        <taxon>Eukaryota</taxon>
        <taxon>Fungi</taxon>
        <taxon>Dikarya</taxon>
        <taxon>Ascomycota</taxon>
        <taxon>Pezizomycotina</taxon>
        <taxon>Sordariomycetes</taxon>
        <taxon>Hypocreomycetidae</taxon>
        <taxon>Glomerellales</taxon>
        <taxon>Glomerellaceae</taxon>
        <taxon>Colletotrichum</taxon>
        <taxon>Colletotrichum acutatum species complex</taxon>
    </lineage>
</organism>
<dbReference type="AlphaFoldDB" id="A0AAI9UDS1"/>
<dbReference type="Proteomes" id="UP001239795">
    <property type="component" value="Unassembled WGS sequence"/>
</dbReference>
<evidence type="ECO:0000313" key="4">
    <source>
        <dbReference type="Proteomes" id="UP001239795"/>
    </source>
</evidence>
<protein>
    <recommendedName>
        <fullName evidence="2">G domain-containing protein</fullName>
    </recommendedName>
</protein>
<sequence length="894" mass="98597">MNQELQRNLAVQAWFWMVSESKMLGLKFGSAELAGDRASLMDPILLRILEGHGNPWSCTTDNGIRFEMADIQMLHEDERYSVRHGLAKPKGGVQKERIRTPFDKGGGLQSYSSEPQGTTIHPSVYLLLDRYIGIGLDMQKFPFYDNLEKWRYKILGQDVDFPNQGFWNDAAIQDYKDFGPLRILVCGNTGVGKSSLINKVFGVPDSEEVTKSSNNVRGEHNVQDELTWPGRPDLVIHDSRGFEAAATAELQAVREFLRKKQRNTEINKRLHAIWFCLEVNNQRPVQEATQELFRIIAEYAKDIPVIVIATKKDDFEKIHFSDGVMSALAQGQTPDYENLAQFARDQVNRRLRDLEKLIMNLDGGRFDVCVAVSKDDDKSIQSLVARLDLKVDLALESVMAIYRNVVRRSTLTAGLPAATPMNRKSAAIKLCEAIISCFGIPGVDGKTAFDVYGRNIFDKEGNSIATATAEAIAAVSAITTGIFLGIPFILISAGSNVPLVVPTTARLILMLACDLILMFSRGFQEASGKCNTQPQLADLEKAAAAYQAHSPRVHKKVKSLVPGVSMCFRMDKIKLGIKEILQDSRQFFAGDNAAPPATPRHSSDSWNELASLQDTIAEDIATIEQTGEDIVRQADRSDSASLFRMQSMKTVVREFMEVRPVLGQVSSAKARRDAIVAESNPRDSYASLSSKCSRTGVDVLKYRAKPSLRPTFKPGEYVCCFAGISYEETKSERPQSNARQSCVTGVIKDHQAALGTLPGRHVVRCRYAPILDSVLGLPLDEEIDISHRQAKGLRRILVPRHGLVQVGTHDGPRPHLRCAATRTSAKPATMHCNIQAPILGGSGTKLSETASACIPKCGVWIKQTLSRQPYSPASFVKSRGTSAASASGPGERQY</sequence>
<proteinExistence type="predicted"/>
<dbReference type="EMBL" id="MLGG01000020">
    <property type="protein sequence ID" value="KAK1456487.1"/>
    <property type="molecule type" value="Genomic_DNA"/>
</dbReference>
<feature type="region of interest" description="Disordered" evidence="1">
    <location>
        <begin position="871"/>
        <end position="894"/>
    </location>
</feature>
<dbReference type="InterPro" id="IPR027417">
    <property type="entry name" value="P-loop_NTPase"/>
</dbReference>
<feature type="domain" description="G" evidence="2">
    <location>
        <begin position="182"/>
        <end position="311"/>
    </location>
</feature>
<comment type="caution">
    <text evidence="3">The sequence shown here is derived from an EMBL/GenBank/DDBJ whole genome shotgun (WGS) entry which is preliminary data.</text>
</comment>
<gene>
    <name evidence="3" type="ORF">CMEL01_16391</name>
</gene>
<evidence type="ECO:0000313" key="3">
    <source>
        <dbReference type="EMBL" id="KAK1456487.1"/>
    </source>
</evidence>
<evidence type="ECO:0000256" key="1">
    <source>
        <dbReference type="SAM" id="MobiDB-lite"/>
    </source>
</evidence>
<reference evidence="3 4" key="1">
    <citation type="submission" date="2016-10" db="EMBL/GenBank/DDBJ databases">
        <title>The genome sequence of Colletotrichum fioriniae PJ7.</title>
        <authorList>
            <person name="Baroncelli R."/>
        </authorList>
    </citation>
    <scope>NUCLEOTIDE SEQUENCE [LARGE SCALE GENOMIC DNA]</scope>
    <source>
        <strain evidence="3">Col 31</strain>
    </source>
</reference>
<dbReference type="Pfam" id="PF01926">
    <property type="entry name" value="MMR_HSR1"/>
    <property type="match status" value="1"/>
</dbReference>
<dbReference type="CDD" id="cd00882">
    <property type="entry name" value="Ras_like_GTPase"/>
    <property type="match status" value="1"/>
</dbReference>
<dbReference type="Gene3D" id="3.40.50.300">
    <property type="entry name" value="P-loop containing nucleotide triphosphate hydrolases"/>
    <property type="match status" value="1"/>
</dbReference>
<dbReference type="GO" id="GO:0005525">
    <property type="term" value="F:GTP binding"/>
    <property type="evidence" value="ECO:0007669"/>
    <property type="project" value="InterPro"/>
</dbReference>
<dbReference type="SUPFAM" id="SSF52540">
    <property type="entry name" value="P-loop containing nucleoside triphosphate hydrolases"/>
    <property type="match status" value="1"/>
</dbReference>
<accession>A0AAI9UDS1</accession>